<keyword evidence="4" id="KW-0249">Electron transport</keyword>
<dbReference type="InterPro" id="IPR051811">
    <property type="entry name" value="Cytochrome_c550/c551-like"/>
</dbReference>
<evidence type="ECO:0000256" key="6">
    <source>
        <dbReference type="PROSITE-ProRule" id="PRU00433"/>
    </source>
</evidence>
<protein>
    <submittedName>
        <fullName evidence="8">Cytochrome c</fullName>
    </submittedName>
</protein>
<keyword evidence="1" id="KW-0813">Transport</keyword>
<reference evidence="8 9" key="1">
    <citation type="submission" date="2022-09" db="EMBL/GenBank/DDBJ databases">
        <authorList>
            <person name="Han X.L."/>
            <person name="Wang Q."/>
            <person name="Lu T."/>
        </authorList>
    </citation>
    <scope>NUCLEOTIDE SEQUENCE [LARGE SCALE GENOMIC DNA]</scope>
    <source>
        <strain evidence="8 9">WQ 127069</strain>
    </source>
</reference>
<name>A0ABT2UNA7_9BACL</name>
<evidence type="ECO:0000256" key="1">
    <source>
        <dbReference type="ARBA" id="ARBA00022448"/>
    </source>
</evidence>
<accession>A0ABT2UNA7</accession>
<evidence type="ECO:0000313" key="8">
    <source>
        <dbReference type="EMBL" id="MCU6796138.1"/>
    </source>
</evidence>
<keyword evidence="5 6" id="KW-0408">Iron</keyword>
<dbReference type="Pfam" id="PF13442">
    <property type="entry name" value="Cytochrome_CBB3"/>
    <property type="match status" value="1"/>
</dbReference>
<evidence type="ECO:0000256" key="5">
    <source>
        <dbReference type="ARBA" id="ARBA00023004"/>
    </source>
</evidence>
<evidence type="ECO:0000313" key="9">
    <source>
        <dbReference type="Proteomes" id="UP001652445"/>
    </source>
</evidence>
<dbReference type="PANTHER" id="PTHR37823">
    <property type="entry name" value="CYTOCHROME C-553-LIKE"/>
    <property type="match status" value="1"/>
</dbReference>
<dbReference type="PROSITE" id="PS51007">
    <property type="entry name" value="CYTC"/>
    <property type="match status" value="1"/>
</dbReference>
<organism evidence="8 9">
    <name type="scientific">Paenibacillus baimaensis</name>
    <dbReference type="NCBI Taxonomy" id="2982185"/>
    <lineage>
        <taxon>Bacteria</taxon>
        <taxon>Bacillati</taxon>
        <taxon>Bacillota</taxon>
        <taxon>Bacilli</taxon>
        <taxon>Bacillales</taxon>
        <taxon>Paenibacillaceae</taxon>
        <taxon>Paenibacillus</taxon>
    </lineage>
</organism>
<evidence type="ECO:0000259" key="7">
    <source>
        <dbReference type="PROSITE" id="PS51007"/>
    </source>
</evidence>
<dbReference type="PROSITE" id="PS51257">
    <property type="entry name" value="PROKAR_LIPOPROTEIN"/>
    <property type="match status" value="1"/>
</dbReference>
<evidence type="ECO:0000256" key="2">
    <source>
        <dbReference type="ARBA" id="ARBA00022617"/>
    </source>
</evidence>
<dbReference type="Gene3D" id="1.10.760.10">
    <property type="entry name" value="Cytochrome c-like domain"/>
    <property type="match status" value="1"/>
</dbReference>
<comment type="caution">
    <text evidence="8">The sequence shown here is derived from an EMBL/GenBank/DDBJ whole genome shotgun (WGS) entry which is preliminary data.</text>
</comment>
<evidence type="ECO:0000256" key="3">
    <source>
        <dbReference type="ARBA" id="ARBA00022723"/>
    </source>
</evidence>
<dbReference type="EMBL" id="JAOQIO010000098">
    <property type="protein sequence ID" value="MCU6796138.1"/>
    <property type="molecule type" value="Genomic_DNA"/>
</dbReference>
<gene>
    <name evidence="8" type="ORF">OB236_28855</name>
</gene>
<dbReference type="SUPFAM" id="SSF46626">
    <property type="entry name" value="Cytochrome c"/>
    <property type="match status" value="1"/>
</dbReference>
<keyword evidence="2 6" id="KW-0349">Heme</keyword>
<dbReference type="InterPro" id="IPR036909">
    <property type="entry name" value="Cyt_c-like_dom_sf"/>
</dbReference>
<dbReference type="PANTHER" id="PTHR37823:SF4">
    <property type="entry name" value="MENAQUINOL-CYTOCHROME C REDUCTASE CYTOCHROME B_C SUBUNIT"/>
    <property type="match status" value="1"/>
</dbReference>
<keyword evidence="9" id="KW-1185">Reference proteome</keyword>
<dbReference type="InterPro" id="IPR009056">
    <property type="entry name" value="Cyt_c-like_dom"/>
</dbReference>
<dbReference type="Proteomes" id="UP001652445">
    <property type="component" value="Unassembled WGS sequence"/>
</dbReference>
<feature type="domain" description="Cytochrome c" evidence="7">
    <location>
        <begin position="49"/>
        <end position="126"/>
    </location>
</feature>
<proteinExistence type="predicted"/>
<dbReference type="RefSeq" id="WP_262686972.1">
    <property type="nucleotide sequence ID" value="NZ_JAOQIO010000098.1"/>
</dbReference>
<evidence type="ECO:0000256" key="4">
    <source>
        <dbReference type="ARBA" id="ARBA00022982"/>
    </source>
</evidence>
<keyword evidence="3 6" id="KW-0479">Metal-binding</keyword>
<sequence>MNRQTQYMLTAILIVAIGVISGCGSNTQNSGKEPFGAAKNANSNDALVGAPEQVQSVYKQNCLSCHGGGLEGRVGPKTNLQQVGSRLTKEQIDKQITGGGNGMPAFGTKLKPEETQALVDWLATKR</sequence>